<name>A0A1I2PM47_9FLAO</name>
<accession>A0A1I2PM47</accession>
<protein>
    <submittedName>
        <fullName evidence="2">Outer membrane protein beta-barrel domain-containing protein</fullName>
    </submittedName>
</protein>
<gene>
    <name evidence="2" type="ORF">SAMN04488033_13325</name>
</gene>
<feature type="domain" description="Outer membrane protein beta-barrel" evidence="1">
    <location>
        <begin position="19"/>
        <end position="174"/>
    </location>
</feature>
<sequence length="228" mass="25472">MNRYFLLIIISIFCVSFTQAQEYSFGIKGGGNYVMGGELTGLDSGEGFNSDTFNAESQFGFHAGIFFELNFDKFFVRPEIIYNSMETVFPFPNQNSTYAVEKLSIPLLFGYNIWGPVDVYAGPAYQNIMNATLEGTEPLNQTIVAQNTPLAAQAGIKVGFGRFEIDLRYDRSLASAEIQDVDINNGDYGVNRAEFTDTRLNQFLLSLSFKIGDSESNTGRRRGRGCYF</sequence>
<dbReference type="EMBL" id="FOOH01000033">
    <property type="protein sequence ID" value="SFG17108.1"/>
    <property type="molecule type" value="Genomic_DNA"/>
</dbReference>
<keyword evidence="3" id="KW-1185">Reference proteome</keyword>
<proteinExistence type="predicted"/>
<dbReference type="AlphaFoldDB" id="A0A1I2PM47"/>
<dbReference type="InterPro" id="IPR025665">
    <property type="entry name" value="Beta-barrel_OMP_2"/>
</dbReference>
<dbReference type="RefSeq" id="WP_075326063.1">
    <property type="nucleotide sequence ID" value="NZ_FOOH01000033.1"/>
</dbReference>
<evidence type="ECO:0000313" key="2">
    <source>
        <dbReference type="EMBL" id="SFG17108.1"/>
    </source>
</evidence>
<evidence type="ECO:0000313" key="3">
    <source>
        <dbReference type="Proteomes" id="UP000199116"/>
    </source>
</evidence>
<dbReference type="Pfam" id="PF13568">
    <property type="entry name" value="OMP_b-brl_2"/>
    <property type="match status" value="1"/>
</dbReference>
<organism evidence="2 3">
    <name type="scientific">Salegentibacter agarivorans</name>
    <dbReference type="NCBI Taxonomy" id="345907"/>
    <lineage>
        <taxon>Bacteria</taxon>
        <taxon>Pseudomonadati</taxon>
        <taxon>Bacteroidota</taxon>
        <taxon>Flavobacteriia</taxon>
        <taxon>Flavobacteriales</taxon>
        <taxon>Flavobacteriaceae</taxon>
        <taxon>Salegentibacter</taxon>
    </lineage>
</organism>
<evidence type="ECO:0000259" key="1">
    <source>
        <dbReference type="Pfam" id="PF13568"/>
    </source>
</evidence>
<dbReference type="Proteomes" id="UP000199116">
    <property type="component" value="Unassembled WGS sequence"/>
</dbReference>
<reference evidence="3" key="1">
    <citation type="submission" date="2016-10" db="EMBL/GenBank/DDBJ databases">
        <authorList>
            <person name="Varghese N."/>
            <person name="Submissions S."/>
        </authorList>
    </citation>
    <scope>NUCLEOTIDE SEQUENCE [LARGE SCALE GENOMIC DNA]</scope>
    <source>
        <strain evidence="3">DSM 23515</strain>
    </source>
</reference>